<dbReference type="OrthoDB" id="7478898at2759"/>
<organism evidence="1 2">
    <name type="scientific">Brenthis ino</name>
    <name type="common">lesser marbled fritillary</name>
    <dbReference type="NCBI Taxonomy" id="405034"/>
    <lineage>
        <taxon>Eukaryota</taxon>
        <taxon>Metazoa</taxon>
        <taxon>Ecdysozoa</taxon>
        <taxon>Arthropoda</taxon>
        <taxon>Hexapoda</taxon>
        <taxon>Insecta</taxon>
        <taxon>Pterygota</taxon>
        <taxon>Neoptera</taxon>
        <taxon>Endopterygota</taxon>
        <taxon>Lepidoptera</taxon>
        <taxon>Glossata</taxon>
        <taxon>Ditrysia</taxon>
        <taxon>Papilionoidea</taxon>
        <taxon>Nymphalidae</taxon>
        <taxon>Heliconiinae</taxon>
        <taxon>Argynnini</taxon>
        <taxon>Brenthis</taxon>
    </lineage>
</organism>
<evidence type="ECO:0000313" key="1">
    <source>
        <dbReference type="EMBL" id="CAH0725603.1"/>
    </source>
</evidence>
<sequence length="107" mass="11922">MPPRSTFSLSCPCDANLGVGINFHVSDFLRTSTFGDHTDPESGQMSQKPAIKRYELGATLSPRRLRTRSTREQGLSLAHPQHCGKRRQVLCGIVNNHALPFTLFNNK</sequence>
<keyword evidence="2" id="KW-1185">Reference proteome</keyword>
<proteinExistence type="predicted"/>
<name>A0A8J9VNA3_9NEOP</name>
<feature type="non-terminal residue" evidence="1">
    <location>
        <position position="107"/>
    </location>
</feature>
<dbReference type="Proteomes" id="UP000838878">
    <property type="component" value="Chromosome 5"/>
</dbReference>
<dbReference type="EMBL" id="OV170225">
    <property type="protein sequence ID" value="CAH0725603.1"/>
    <property type="molecule type" value="Genomic_DNA"/>
</dbReference>
<dbReference type="AlphaFoldDB" id="A0A8J9VNA3"/>
<protein>
    <submittedName>
        <fullName evidence="1">Uncharacterized protein</fullName>
    </submittedName>
</protein>
<accession>A0A8J9VNA3</accession>
<evidence type="ECO:0000313" key="2">
    <source>
        <dbReference type="Proteomes" id="UP000838878"/>
    </source>
</evidence>
<gene>
    <name evidence="1" type="ORF">BINO364_LOCUS11173</name>
</gene>
<reference evidence="1" key="1">
    <citation type="submission" date="2021-12" db="EMBL/GenBank/DDBJ databases">
        <authorList>
            <person name="Martin H S."/>
        </authorList>
    </citation>
    <scope>NUCLEOTIDE SEQUENCE</scope>
</reference>